<dbReference type="InterPro" id="IPR000477">
    <property type="entry name" value="RT_dom"/>
</dbReference>
<dbReference type="PANTHER" id="PTHR19446">
    <property type="entry name" value="REVERSE TRANSCRIPTASES"/>
    <property type="match status" value="1"/>
</dbReference>
<dbReference type="SUPFAM" id="SSF56672">
    <property type="entry name" value="DNA/RNA polymerases"/>
    <property type="match status" value="1"/>
</dbReference>
<gene>
    <name evidence="2" type="primary">LOC107773637</name>
</gene>
<proteinExistence type="predicted"/>
<dbReference type="KEGG" id="nta:107773637"/>
<dbReference type="OrthoDB" id="1706699at2759"/>
<feature type="non-terminal residue" evidence="2">
    <location>
        <position position="369"/>
    </location>
</feature>
<protein>
    <recommendedName>
        <fullName evidence="1">Reverse transcriptase domain-containing protein</fullName>
    </recommendedName>
</protein>
<evidence type="ECO:0000259" key="1">
    <source>
        <dbReference type="Pfam" id="PF00078"/>
    </source>
</evidence>
<reference evidence="2" key="1">
    <citation type="submission" date="2025-08" db="UniProtKB">
        <authorList>
            <consortium name="RefSeq"/>
        </authorList>
    </citation>
    <scope>IDENTIFICATION</scope>
</reference>
<dbReference type="Pfam" id="PF00078">
    <property type="entry name" value="RVT_1"/>
    <property type="match status" value="1"/>
</dbReference>
<organism evidence="2">
    <name type="scientific">Nicotiana tabacum</name>
    <name type="common">Common tobacco</name>
    <dbReference type="NCBI Taxonomy" id="4097"/>
    <lineage>
        <taxon>Eukaryota</taxon>
        <taxon>Viridiplantae</taxon>
        <taxon>Streptophyta</taxon>
        <taxon>Embryophyta</taxon>
        <taxon>Tracheophyta</taxon>
        <taxon>Spermatophyta</taxon>
        <taxon>Magnoliopsida</taxon>
        <taxon>eudicotyledons</taxon>
        <taxon>Gunneridae</taxon>
        <taxon>Pentapetalae</taxon>
        <taxon>asterids</taxon>
        <taxon>lamiids</taxon>
        <taxon>Solanales</taxon>
        <taxon>Solanaceae</taxon>
        <taxon>Nicotianoideae</taxon>
        <taxon>Nicotianeae</taxon>
        <taxon>Nicotiana</taxon>
    </lineage>
</organism>
<accession>A0A1S3Y893</accession>
<feature type="domain" description="Reverse transcriptase" evidence="1">
    <location>
        <begin position="93"/>
        <end position="227"/>
    </location>
</feature>
<dbReference type="AlphaFoldDB" id="A0A1S3Y893"/>
<evidence type="ECO:0000313" key="2">
    <source>
        <dbReference type="RefSeq" id="XP_016448526.1"/>
    </source>
</evidence>
<sequence>MRCIKDEDGKDLVEEACIRHRWKEYIDRLLNEEGDMNIVLGELENSRSHRDFGFCRHIRREEVEGAMRNMSRGKATGPDEIPVEFWKEGHQVVESYYKNLGEDVERRMRCSVTISENQFGFLLGRSTTEVIHFVRRLVEQYRERKKELHIVFIDLEKAYDKVPREVLWRYMEASGVPVVYIRVIKDMYDGEKTRLKTARGDSNHFPVKIGLYQGSALSPFLFALVLECKFSDGMHEEGVKVKIGTQVVPKRDSLKYLGSIIQDNVEIDENVTHHIREGWMRRRLASGVLCDKNVLPGLKHVKKSHDQMLKVVEMRMLRWMCGHTRKDMIRNEVIRDKARSGICGGKITGIEAEIVRACEKERHRYADQE</sequence>
<dbReference type="RefSeq" id="XP_016448526.1">
    <property type="nucleotide sequence ID" value="XM_016593040.1"/>
</dbReference>
<dbReference type="PaxDb" id="4097-A0A1S3Y893"/>
<dbReference type="InterPro" id="IPR043502">
    <property type="entry name" value="DNA/RNA_pol_sf"/>
</dbReference>
<name>A0A1S3Y893_TOBAC</name>